<dbReference type="CDD" id="cd00586">
    <property type="entry name" value="4HBT"/>
    <property type="match status" value="2"/>
</dbReference>
<dbReference type="PANTHER" id="PTHR31793">
    <property type="entry name" value="4-HYDROXYBENZOYL-COA THIOESTERASE FAMILY MEMBER"/>
    <property type="match status" value="1"/>
</dbReference>
<gene>
    <name evidence="1" type="ORF">UFOPK2579_00357</name>
</gene>
<dbReference type="PANTHER" id="PTHR31793:SF24">
    <property type="entry name" value="LONG-CHAIN ACYL-COA THIOESTERASE FADM"/>
    <property type="match status" value="1"/>
</dbReference>
<sequence>MRHVYECPMRWADLDQLGHVNNVVYADYLQEARADMLRALGAPERAADPADGLVVVRHQMTYLEPLLFEFKPVLIECWVTEIRAASFTMAYEIFHLDDRGERRVYLRASTVLTPFVFTEERPRRITDHERALLERFLEPAERAVPWRRTPVAPSKVGHYPVQVRFSDVDVFGHVNNVKYLEYFQEARILTTSRLYRDLIAAGARHPHSVIAQVDVEYHVPLRFRGEPYDLWSRIAHVGTRSMTIESEIVDGDQLMARSRVVIVFYDLAANRSTEPAPAIRSALVEAMG</sequence>
<dbReference type="Pfam" id="PF13279">
    <property type="entry name" value="4HBT_2"/>
    <property type="match status" value="2"/>
</dbReference>
<reference evidence="1" key="1">
    <citation type="submission" date="2020-05" db="EMBL/GenBank/DDBJ databases">
        <authorList>
            <person name="Chiriac C."/>
            <person name="Salcher M."/>
            <person name="Ghai R."/>
            <person name="Kavagutti S V."/>
        </authorList>
    </citation>
    <scope>NUCLEOTIDE SEQUENCE</scope>
</reference>
<dbReference type="SUPFAM" id="SSF54637">
    <property type="entry name" value="Thioesterase/thiol ester dehydrase-isomerase"/>
    <property type="match status" value="2"/>
</dbReference>
<protein>
    <submittedName>
        <fullName evidence="1">Unannotated protein</fullName>
    </submittedName>
</protein>
<organism evidence="1">
    <name type="scientific">freshwater metagenome</name>
    <dbReference type="NCBI Taxonomy" id="449393"/>
    <lineage>
        <taxon>unclassified sequences</taxon>
        <taxon>metagenomes</taxon>
        <taxon>ecological metagenomes</taxon>
    </lineage>
</organism>
<accession>A0A6J6NU43</accession>
<dbReference type="EMBL" id="CAEZXR010000026">
    <property type="protein sequence ID" value="CAB4690189.1"/>
    <property type="molecule type" value="Genomic_DNA"/>
</dbReference>
<dbReference type="GO" id="GO:0047617">
    <property type="term" value="F:fatty acyl-CoA hydrolase activity"/>
    <property type="evidence" value="ECO:0007669"/>
    <property type="project" value="TreeGrafter"/>
</dbReference>
<dbReference type="AlphaFoldDB" id="A0A6J6NU43"/>
<dbReference type="Gene3D" id="3.10.129.10">
    <property type="entry name" value="Hotdog Thioesterase"/>
    <property type="match status" value="2"/>
</dbReference>
<proteinExistence type="predicted"/>
<dbReference type="InterPro" id="IPR029069">
    <property type="entry name" value="HotDog_dom_sf"/>
</dbReference>
<evidence type="ECO:0000313" key="1">
    <source>
        <dbReference type="EMBL" id="CAB4690189.1"/>
    </source>
</evidence>
<name>A0A6J6NU43_9ZZZZ</name>
<dbReference type="InterPro" id="IPR050563">
    <property type="entry name" value="4-hydroxybenzoyl-CoA_TE"/>
</dbReference>